<comment type="similarity">
    <text evidence="1">Belongs to the MEMO1 family.</text>
</comment>
<protein>
    <submittedName>
        <fullName evidence="2">Uncharacterized protein</fullName>
    </submittedName>
</protein>
<accession>A0A0G4EI19</accession>
<evidence type="ECO:0000256" key="1">
    <source>
        <dbReference type="ARBA" id="ARBA00006315"/>
    </source>
</evidence>
<dbReference type="Gene3D" id="3.40.830.10">
    <property type="entry name" value="LigB-like"/>
    <property type="match status" value="1"/>
</dbReference>
<dbReference type="Proteomes" id="UP000041254">
    <property type="component" value="Unassembled WGS sequence"/>
</dbReference>
<dbReference type="VEuPathDB" id="CryptoDB:Vbra_4962"/>
<dbReference type="HAMAP" id="MF_00055">
    <property type="entry name" value="MEMO1"/>
    <property type="match status" value="1"/>
</dbReference>
<dbReference type="OrthoDB" id="417112at2759"/>
<name>A0A0G4EI19_VITBC</name>
<dbReference type="InParanoid" id="A0A0G4EI19"/>
<evidence type="ECO:0000313" key="2">
    <source>
        <dbReference type="EMBL" id="CEL95633.1"/>
    </source>
</evidence>
<dbReference type="Pfam" id="PF01875">
    <property type="entry name" value="Memo"/>
    <property type="match status" value="1"/>
</dbReference>
<gene>
    <name evidence="2" type="ORF">Vbra_4962</name>
</gene>
<proteinExistence type="inferred from homology"/>
<dbReference type="InterPro" id="IPR002737">
    <property type="entry name" value="MEMO1_fam"/>
</dbReference>
<reference evidence="2 3" key="1">
    <citation type="submission" date="2014-11" db="EMBL/GenBank/DDBJ databases">
        <authorList>
            <person name="Zhu J."/>
            <person name="Qi W."/>
            <person name="Song R."/>
        </authorList>
    </citation>
    <scope>NUCLEOTIDE SEQUENCE [LARGE SCALE GENOMIC DNA]</scope>
</reference>
<dbReference type="NCBIfam" id="TIGR04336">
    <property type="entry name" value="AmmeMemoSam_B"/>
    <property type="match status" value="1"/>
</dbReference>
<dbReference type="STRING" id="1169540.A0A0G4EI19"/>
<keyword evidence="3" id="KW-1185">Reference proteome</keyword>
<dbReference type="AlphaFoldDB" id="A0A0G4EI19"/>
<dbReference type="PANTHER" id="PTHR11060:SF0">
    <property type="entry name" value="PROTEIN MEMO1"/>
    <property type="match status" value="1"/>
</dbReference>
<dbReference type="PANTHER" id="PTHR11060">
    <property type="entry name" value="PROTEIN MEMO1"/>
    <property type="match status" value="1"/>
</dbReference>
<organism evidence="2 3">
    <name type="scientific">Vitrella brassicaformis (strain CCMP3155)</name>
    <dbReference type="NCBI Taxonomy" id="1169540"/>
    <lineage>
        <taxon>Eukaryota</taxon>
        <taxon>Sar</taxon>
        <taxon>Alveolata</taxon>
        <taxon>Colpodellida</taxon>
        <taxon>Vitrellaceae</taxon>
        <taxon>Vitrella</taxon>
    </lineage>
</organism>
<dbReference type="PhylomeDB" id="A0A0G4EI19"/>
<dbReference type="FunCoup" id="A0A0G4EI19">
    <property type="interactions" value="503"/>
</dbReference>
<dbReference type="CDD" id="cd07361">
    <property type="entry name" value="MEMO_like"/>
    <property type="match status" value="1"/>
</dbReference>
<sequence length="309" mass="34650">MACRAAAHSGSWYNADPDALGRELDGLLSEASQSAMHAKALICPHAGYQYSAKTAAWAWKNVDPKRVHRVFVFGPSHHVYLQKCALPERSVTHYATPFGTIPLDTELLDELRGMQGYFEEFPLQHDQNEHSVEQQLPFLHFIMRGHAFTLVPVVVGVTSAQDEKTYGELFAKYFADPGTMFVISSDFCHWGKRFRYTYLKPESQGKHINDAISDLDRQGIALIEQHKAEAFALYLKIQGNTICGRHPICILLRMLERLPPELLSCLHTKMVHYSQSSRVESRDDSCVAYAALVTALQIAHEPHPSASGA</sequence>
<dbReference type="EMBL" id="CDMY01000234">
    <property type="protein sequence ID" value="CEL95633.1"/>
    <property type="molecule type" value="Genomic_DNA"/>
</dbReference>
<evidence type="ECO:0000313" key="3">
    <source>
        <dbReference type="Proteomes" id="UP000041254"/>
    </source>
</evidence>
<dbReference type="OMA" id="EQEAQYG"/>